<evidence type="ECO:0000313" key="2">
    <source>
        <dbReference type="Proteomes" id="UP000184231"/>
    </source>
</evidence>
<protein>
    <submittedName>
        <fullName evidence="1">Uncharacterized protein</fullName>
    </submittedName>
</protein>
<dbReference type="STRING" id="558155.SAMN04487911_106106"/>
<gene>
    <name evidence="1" type="ORF">SAMN04487911_106106</name>
</gene>
<keyword evidence="2" id="KW-1185">Reference proteome</keyword>
<dbReference type="EMBL" id="FQYX01000006">
    <property type="protein sequence ID" value="SHI83144.1"/>
    <property type="molecule type" value="Genomic_DNA"/>
</dbReference>
<accession>A0A1M6ECE3</accession>
<reference evidence="1 2" key="1">
    <citation type="submission" date="2016-11" db="EMBL/GenBank/DDBJ databases">
        <authorList>
            <person name="Jaros S."/>
            <person name="Januszkiewicz K."/>
            <person name="Wedrychowicz H."/>
        </authorList>
    </citation>
    <scope>NUCLEOTIDE SEQUENCE [LARGE SCALE GENOMIC DNA]</scope>
    <source>
        <strain evidence="1 2">CGMCC 1.8863</strain>
    </source>
</reference>
<evidence type="ECO:0000313" key="1">
    <source>
        <dbReference type="EMBL" id="SHI83144.1"/>
    </source>
</evidence>
<dbReference type="Proteomes" id="UP000184231">
    <property type="component" value="Unassembled WGS sequence"/>
</dbReference>
<name>A0A1M6ECE3_9FLAO</name>
<organism evidence="1 2">
    <name type="scientific">Arenibacter nanhaiticus</name>
    <dbReference type="NCBI Taxonomy" id="558155"/>
    <lineage>
        <taxon>Bacteria</taxon>
        <taxon>Pseudomonadati</taxon>
        <taxon>Bacteroidota</taxon>
        <taxon>Flavobacteriia</taxon>
        <taxon>Flavobacteriales</taxon>
        <taxon>Flavobacteriaceae</taxon>
        <taxon>Arenibacter</taxon>
    </lineage>
</organism>
<dbReference type="AlphaFoldDB" id="A0A1M6ECE3"/>
<proteinExistence type="predicted"/>
<sequence length="42" mass="4922">MKIGILLEVPRKGICEKDLSCLNFFQLLLHHFNLISQHILFV</sequence>